<evidence type="ECO:0000256" key="1">
    <source>
        <dbReference type="SAM" id="Phobius"/>
    </source>
</evidence>
<dbReference type="InterPro" id="IPR019253">
    <property type="entry name" value="DUF2244_TM"/>
</dbReference>
<evidence type="ECO:0000313" key="3">
    <source>
        <dbReference type="Proteomes" id="UP001198602"/>
    </source>
</evidence>
<keyword evidence="1" id="KW-1133">Transmembrane helix</keyword>
<keyword evidence="1" id="KW-0812">Transmembrane</keyword>
<proteinExistence type="predicted"/>
<organism evidence="2 3">
    <name type="scientific">Massilia hydrophila</name>
    <dbReference type="NCBI Taxonomy" id="3044279"/>
    <lineage>
        <taxon>Bacteria</taxon>
        <taxon>Pseudomonadati</taxon>
        <taxon>Pseudomonadota</taxon>
        <taxon>Betaproteobacteria</taxon>
        <taxon>Burkholderiales</taxon>
        <taxon>Oxalobacteraceae</taxon>
        <taxon>Telluria group</taxon>
        <taxon>Massilia</taxon>
    </lineage>
</organism>
<dbReference type="Pfam" id="PF10003">
    <property type="entry name" value="DUF2244"/>
    <property type="match status" value="1"/>
</dbReference>
<feature type="transmembrane region" description="Helical" evidence="1">
    <location>
        <begin position="24"/>
        <end position="44"/>
    </location>
</feature>
<dbReference type="Proteomes" id="UP001198602">
    <property type="component" value="Unassembled WGS sequence"/>
</dbReference>
<accession>A0ABS7YDE9</accession>
<reference evidence="2 3" key="1">
    <citation type="submission" date="2021-07" db="EMBL/GenBank/DDBJ databases">
        <title>Characterization of Violacein-producing bacteria and related species.</title>
        <authorList>
            <person name="Wilson H.S."/>
            <person name="De Leon M.E."/>
        </authorList>
    </citation>
    <scope>NUCLEOTIDE SEQUENCE [LARGE SCALE GENOMIC DNA]</scope>
    <source>
        <strain evidence="2 3">HSC-2F05</strain>
    </source>
</reference>
<protein>
    <submittedName>
        <fullName evidence="2">DUF2244 domain-containing protein</fullName>
    </submittedName>
</protein>
<sequence>MAGPAPPPAEWLFRRNCSLTPRQALLVYALLCAATLGIALVFLLRGAWMVLAFALLETAAVGAALFHYSRHALDHERIVLDAGGLMVEHADGTRCFVVRLDPAHARVELAAGLRSLVVIEARGQRAEIGRYLTPSARLELARSLRAALRGASLLYPARARPL</sequence>
<gene>
    <name evidence="2" type="ORF">LE190_17610</name>
</gene>
<keyword evidence="1" id="KW-0472">Membrane</keyword>
<dbReference type="RefSeq" id="WP_225239963.1">
    <property type="nucleotide sequence ID" value="NZ_JAHYBX010000008.1"/>
</dbReference>
<feature type="transmembrane region" description="Helical" evidence="1">
    <location>
        <begin position="50"/>
        <end position="68"/>
    </location>
</feature>
<name>A0ABS7YDE9_9BURK</name>
<evidence type="ECO:0000313" key="2">
    <source>
        <dbReference type="EMBL" id="MCA1857732.1"/>
    </source>
</evidence>
<comment type="caution">
    <text evidence="2">The sequence shown here is derived from an EMBL/GenBank/DDBJ whole genome shotgun (WGS) entry which is preliminary data.</text>
</comment>
<dbReference type="EMBL" id="JAHYBX010000008">
    <property type="protein sequence ID" value="MCA1857732.1"/>
    <property type="molecule type" value="Genomic_DNA"/>
</dbReference>
<keyword evidence="3" id="KW-1185">Reference proteome</keyword>